<dbReference type="EMBL" id="MU855426">
    <property type="protein sequence ID" value="KAK3903868.1"/>
    <property type="molecule type" value="Genomic_DNA"/>
</dbReference>
<reference evidence="3" key="2">
    <citation type="submission" date="2023-05" db="EMBL/GenBank/DDBJ databases">
        <authorList>
            <consortium name="Lawrence Berkeley National Laboratory"/>
            <person name="Steindorff A."/>
            <person name="Hensen N."/>
            <person name="Bonometti L."/>
            <person name="Westerberg I."/>
            <person name="Brannstrom I.O."/>
            <person name="Guillou S."/>
            <person name="Cros-Aarteil S."/>
            <person name="Calhoun S."/>
            <person name="Haridas S."/>
            <person name="Kuo A."/>
            <person name="Mondo S."/>
            <person name="Pangilinan J."/>
            <person name="Riley R."/>
            <person name="Labutti K."/>
            <person name="Andreopoulos B."/>
            <person name="Lipzen A."/>
            <person name="Chen C."/>
            <person name="Yanf M."/>
            <person name="Daum C."/>
            <person name="Ng V."/>
            <person name="Clum A."/>
            <person name="Ohm R."/>
            <person name="Martin F."/>
            <person name="Silar P."/>
            <person name="Natvig D."/>
            <person name="Lalanne C."/>
            <person name="Gautier V."/>
            <person name="Ament-Velasquez S.L."/>
            <person name="Kruys A."/>
            <person name="Hutchinson M.I."/>
            <person name="Powell A.J."/>
            <person name="Barry K."/>
            <person name="Miller A.N."/>
            <person name="Grigoriev I.V."/>
            <person name="Debuchy R."/>
            <person name="Gladieux P."/>
            <person name="Thoren M.H."/>
            <person name="Johannesson H."/>
        </authorList>
    </citation>
    <scope>NUCLEOTIDE SEQUENCE</scope>
    <source>
        <strain evidence="3">CBS 103.79</strain>
    </source>
</reference>
<dbReference type="GO" id="GO:0004674">
    <property type="term" value="F:protein serine/threonine kinase activity"/>
    <property type="evidence" value="ECO:0007669"/>
    <property type="project" value="TreeGrafter"/>
</dbReference>
<reference evidence="3" key="1">
    <citation type="journal article" date="2023" name="Mol. Phylogenet. Evol.">
        <title>Genome-scale phylogeny and comparative genomics of the fungal order Sordariales.</title>
        <authorList>
            <person name="Hensen N."/>
            <person name="Bonometti L."/>
            <person name="Westerberg I."/>
            <person name="Brannstrom I.O."/>
            <person name="Guillou S."/>
            <person name="Cros-Aarteil S."/>
            <person name="Calhoun S."/>
            <person name="Haridas S."/>
            <person name="Kuo A."/>
            <person name="Mondo S."/>
            <person name="Pangilinan J."/>
            <person name="Riley R."/>
            <person name="LaButti K."/>
            <person name="Andreopoulos B."/>
            <person name="Lipzen A."/>
            <person name="Chen C."/>
            <person name="Yan M."/>
            <person name="Daum C."/>
            <person name="Ng V."/>
            <person name="Clum A."/>
            <person name="Steindorff A."/>
            <person name="Ohm R.A."/>
            <person name="Martin F."/>
            <person name="Silar P."/>
            <person name="Natvig D.O."/>
            <person name="Lalanne C."/>
            <person name="Gautier V."/>
            <person name="Ament-Velasquez S.L."/>
            <person name="Kruys A."/>
            <person name="Hutchinson M.I."/>
            <person name="Powell A.J."/>
            <person name="Barry K."/>
            <person name="Miller A.N."/>
            <person name="Grigoriev I.V."/>
            <person name="Debuchy R."/>
            <person name="Gladieux P."/>
            <person name="Hiltunen Thoren M."/>
            <person name="Johannesson H."/>
        </authorList>
    </citation>
    <scope>NUCLEOTIDE SEQUENCE</scope>
    <source>
        <strain evidence="3">CBS 103.79</strain>
    </source>
</reference>
<dbReference type="InterPro" id="IPR011009">
    <property type="entry name" value="Kinase-like_dom_sf"/>
</dbReference>
<organism evidence="3 4">
    <name type="scientific">Staphylotrichum tortipilum</name>
    <dbReference type="NCBI Taxonomy" id="2831512"/>
    <lineage>
        <taxon>Eukaryota</taxon>
        <taxon>Fungi</taxon>
        <taxon>Dikarya</taxon>
        <taxon>Ascomycota</taxon>
        <taxon>Pezizomycotina</taxon>
        <taxon>Sordariomycetes</taxon>
        <taxon>Sordariomycetidae</taxon>
        <taxon>Sordariales</taxon>
        <taxon>Chaetomiaceae</taxon>
        <taxon>Staphylotrichum</taxon>
    </lineage>
</organism>
<proteinExistence type="predicted"/>
<dbReference type="Gene3D" id="1.10.510.10">
    <property type="entry name" value="Transferase(Phosphotransferase) domain 1"/>
    <property type="match status" value="1"/>
</dbReference>
<dbReference type="AlphaFoldDB" id="A0AAN6MP66"/>
<name>A0AAN6MP66_9PEZI</name>
<evidence type="ECO:0000313" key="4">
    <source>
        <dbReference type="Proteomes" id="UP001303889"/>
    </source>
</evidence>
<keyword evidence="4" id="KW-1185">Reference proteome</keyword>
<dbReference type="Proteomes" id="UP001303889">
    <property type="component" value="Unassembled WGS sequence"/>
</dbReference>
<feature type="region of interest" description="Disordered" evidence="1">
    <location>
        <begin position="317"/>
        <end position="336"/>
    </location>
</feature>
<dbReference type="PANTHER" id="PTHR24359">
    <property type="entry name" value="SERINE/THREONINE-PROTEIN KINASE SBK1"/>
    <property type="match status" value="1"/>
</dbReference>
<dbReference type="SUPFAM" id="SSF56112">
    <property type="entry name" value="Protein kinase-like (PK-like)"/>
    <property type="match status" value="1"/>
</dbReference>
<dbReference type="PANTHER" id="PTHR24359:SF1">
    <property type="entry name" value="INHIBITOR OF NUCLEAR FACTOR KAPPA-B KINASE EPSILON SUBUNIT HOMOLOG 1-RELATED"/>
    <property type="match status" value="1"/>
</dbReference>
<accession>A0AAN6MP66</accession>
<feature type="region of interest" description="Disordered" evidence="1">
    <location>
        <begin position="431"/>
        <end position="451"/>
    </location>
</feature>
<sequence length="463" mass="51772">MVAREKLIAMEKELRKASCKPFGTPHTHYIPSDALRSIMTYEAIRTVLPCITPKDDAAPSQTGTPDTLARVILGGSDGGQKPGKSFYKILAILVLMGKPASIREFGRPSELYLEGQTKPISLFKGWLGREVESFERGQWETLAPFFSRGTEKDDYTRRYKLESSHPLPFEVIPEEPRVAPTKSVGSMNGLSGGHGKVWKVKIARAHHNLPSYRRLLADDREDFKNEVGILTRLNKCKDPHLVKLLLTIEIPGSPGGQDSTFYLLFPLADGNLRDFWRDRFPHPQDVSMAQHARWVARQFDGLAWALCKLHDLHEQEARGAGRDESSNSSSSSSPFYGIHGDIKPENLLWYRDWVGPSWGGGAAATQDKAEKDPLGVLQLADFGISTLHHTATRSRVGPQRLLSVLRHLEPRLRLPRVHLLAGSRGLLRRVQPRGHVPGSSLPRPKEQKHVGLDPRRLLYSGSQ</sequence>
<evidence type="ECO:0000256" key="1">
    <source>
        <dbReference type="SAM" id="MobiDB-lite"/>
    </source>
</evidence>
<gene>
    <name evidence="3" type="ORF">C8A05DRAFT_14207</name>
</gene>
<feature type="domain" description="Protein kinase" evidence="2">
    <location>
        <begin position="183"/>
        <end position="463"/>
    </location>
</feature>
<dbReference type="PROSITE" id="PS50011">
    <property type="entry name" value="PROTEIN_KINASE_DOM"/>
    <property type="match status" value="1"/>
</dbReference>
<protein>
    <recommendedName>
        <fullName evidence="2">Protein kinase domain-containing protein</fullName>
    </recommendedName>
</protein>
<evidence type="ECO:0000259" key="2">
    <source>
        <dbReference type="PROSITE" id="PS50011"/>
    </source>
</evidence>
<dbReference type="GO" id="GO:0005524">
    <property type="term" value="F:ATP binding"/>
    <property type="evidence" value="ECO:0007669"/>
    <property type="project" value="InterPro"/>
</dbReference>
<dbReference type="InterPro" id="IPR000719">
    <property type="entry name" value="Prot_kinase_dom"/>
</dbReference>
<comment type="caution">
    <text evidence="3">The sequence shown here is derived from an EMBL/GenBank/DDBJ whole genome shotgun (WGS) entry which is preliminary data.</text>
</comment>
<evidence type="ECO:0000313" key="3">
    <source>
        <dbReference type="EMBL" id="KAK3903868.1"/>
    </source>
</evidence>